<evidence type="ECO:0000256" key="9">
    <source>
        <dbReference type="RuleBase" id="RU369079"/>
    </source>
</evidence>
<dbReference type="EMBL" id="ABID01000047">
    <property type="protein sequence ID" value="EDQ03080.1"/>
    <property type="molecule type" value="Genomic_DNA"/>
</dbReference>
<evidence type="ECO:0000256" key="6">
    <source>
        <dbReference type="ARBA" id="ARBA00022989"/>
    </source>
</evidence>
<protein>
    <recommendedName>
        <fullName evidence="9">TRAP transporter small permease protein</fullName>
    </recommendedName>
</protein>
<evidence type="ECO:0000256" key="3">
    <source>
        <dbReference type="ARBA" id="ARBA00022475"/>
    </source>
</evidence>
<evidence type="ECO:0000313" key="12">
    <source>
        <dbReference type="Proteomes" id="UP000003257"/>
    </source>
</evidence>
<gene>
    <name evidence="11" type="ORF">OIHEL45_16871</name>
</gene>
<comment type="subcellular location">
    <subcellularLocation>
        <location evidence="1 9">Cell inner membrane</location>
        <topology evidence="1 9">Multi-pass membrane protein</topology>
    </subcellularLocation>
</comment>
<evidence type="ECO:0000256" key="2">
    <source>
        <dbReference type="ARBA" id="ARBA00022448"/>
    </source>
</evidence>
<comment type="similarity">
    <text evidence="8 9">Belongs to the TRAP transporter small permease family.</text>
</comment>
<evidence type="ECO:0000256" key="4">
    <source>
        <dbReference type="ARBA" id="ARBA00022519"/>
    </source>
</evidence>
<dbReference type="PANTHER" id="PTHR35011:SF10">
    <property type="entry name" value="TRAP TRANSPORTER SMALL PERMEASE PROTEIN"/>
    <property type="match status" value="1"/>
</dbReference>
<organism evidence="11 12">
    <name type="scientific">Sulfitobacter indolifex HEL-45</name>
    <dbReference type="NCBI Taxonomy" id="391624"/>
    <lineage>
        <taxon>Bacteria</taxon>
        <taxon>Pseudomonadati</taxon>
        <taxon>Pseudomonadota</taxon>
        <taxon>Alphaproteobacteria</taxon>
        <taxon>Rhodobacterales</taxon>
        <taxon>Roseobacteraceae</taxon>
        <taxon>Sulfitobacter</taxon>
    </lineage>
</organism>
<dbReference type="InterPro" id="IPR007387">
    <property type="entry name" value="TRAP_DctQ"/>
</dbReference>
<keyword evidence="6 9" id="KW-1133">Transmembrane helix</keyword>
<dbReference type="Pfam" id="PF04290">
    <property type="entry name" value="DctQ"/>
    <property type="match status" value="1"/>
</dbReference>
<evidence type="ECO:0000313" key="11">
    <source>
        <dbReference type="EMBL" id="EDQ03080.1"/>
    </source>
</evidence>
<keyword evidence="7 9" id="KW-0472">Membrane</keyword>
<feature type="domain" description="Tripartite ATP-independent periplasmic transporters DctQ component" evidence="10">
    <location>
        <begin position="24"/>
        <end position="104"/>
    </location>
</feature>
<dbReference type="PANTHER" id="PTHR35011">
    <property type="entry name" value="2,3-DIKETO-L-GULONATE TRAP TRANSPORTER SMALL PERMEASE PROTEIN YIAM"/>
    <property type="match status" value="1"/>
</dbReference>
<keyword evidence="4 9" id="KW-0997">Cell inner membrane</keyword>
<keyword evidence="5 9" id="KW-0812">Transmembrane</keyword>
<evidence type="ECO:0000256" key="5">
    <source>
        <dbReference type="ARBA" id="ARBA00022692"/>
    </source>
</evidence>
<dbReference type="Proteomes" id="UP000003257">
    <property type="component" value="Unassembled WGS sequence"/>
</dbReference>
<proteinExistence type="inferred from homology"/>
<comment type="caution">
    <text evidence="9">Lacks conserved residue(s) required for the propagation of feature annotation.</text>
</comment>
<dbReference type="InterPro" id="IPR055348">
    <property type="entry name" value="DctQ"/>
</dbReference>
<feature type="transmembrane region" description="Helical" evidence="9">
    <location>
        <begin position="12"/>
        <end position="35"/>
    </location>
</feature>
<sequence length="109" mass="12431">MKTFSRRFGSVWLGISSVLLTGTFLAVLCQVFFRYIFSFPLGWTEEAARILLVTSVYAALPAAYVRGEHIIVDIFVNKFPTQLRHGYIYGLKAIVFWCASIWQSVRSSK</sequence>
<name>A0ABM9X0U7_9RHOB</name>
<keyword evidence="2 9" id="KW-0813">Transport</keyword>
<comment type="caution">
    <text evidence="11">The sequence shown here is derived from an EMBL/GenBank/DDBJ whole genome shotgun (WGS) entry which is preliminary data.</text>
</comment>
<dbReference type="RefSeq" id="WP_007121347.1">
    <property type="nucleotide sequence ID" value="NZ_ABID01000047.1"/>
</dbReference>
<accession>A0ABM9X0U7</accession>
<feature type="transmembrane region" description="Helical" evidence="9">
    <location>
        <begin position="86"/>
        <end position="105"/>
    </location>
</feature>
<evidence type="ECO:0000256" key="7">
    <source>
        <dbReference type="ARBA" id="ARBA00023136"/>
    </source>
</evidence>
<comment type="function">
    <text evidence="9">Part of the tripartite ATP-independent periplasmic (TRAP) transport system.</text>
</comment>
<feature type="transmembrane region" description="Helical" evidence="9">
    <location>
        <begin position="47"/>
        <end position="65"/>
    </location>
</feature>
<evidence type="ECO:0000259" key="10">
    <source>
        <dbReference type="Pfam" id="PF04290"/>
    </source>
</evidence>
<comment type="subunit">
    <text evidence="9">The complex comprises the extracytoplasmic solute receptor protein and the two transmembrane proteins.</text>
</comment>
<keyword evidence="12" id="KW-1185">Reference proteome</keyword>
<reference evidence="11 12" key="1">
    <citation type="submission" date="2007-11" db="EMBL/GenBank/DDBJ databases">
        <authorList>
            <person name="Wagner-Dobler I."/>
            <person name="Ferriera S."/>
            <person name="Johnson J."/>
            <person name="Kravitz S."/>
            <person name="Beeson K."/>
            <person name="Sutton G."/>
            <person name="Rogers Y.-H."/>
            <person name="Friedman R."/>
            <person name="Frazier M."/>
            <person name="Venter J.C."/>
        </authorList>
    </citation>
    <scope>NUCLEOTIDE SEQUENCE [LARGE SCALE GENOMIC DNA]</scope>
    <source>
        <strain evidence="11 12">HEL-45</strain>
    </source>
</reference>
<keyword evidence="3" id="KW-1003">Cell membrane</keyword>
<evidence type="ECO:0000256" key="8">
    <source>
        <dbReference type="ARBA" id="ARBA00038436"/>
    </source>
</evidence>
<evidence type="ECO:0000256" key="1">
    <source>
        <dbReference type="ARBA" id="ARBA00004429"/>
    </source>
</evidence>